<protein>
    <recommendedName>
        <fullName evidence="2">GST C-terminal domain-containing protein</fullName>
    </recommendedName>
</protein>
<dbReference type="Pfam" id="PF13410">
    <property type="entry name" value="GST_C_2"/>
    <property type="match status" value="1"/>
</dbReference>
<dbReference type="InterPro" id="IPR016639">
    <property type="entry name" value="GST_Omega/GSH"/>
</dbReference>
<reference evidence="4" key="1">
    <citation type="journal article" date="2019" name="Int. J. Syst. Evol. Microbiol.">
        <title>The Global Catalogue of Microorganisms (GCM) 10K type strain sequencing project: providing services to taxonomists for standard genome sequencing and annotation.</title>
        <authorList>
            <consortium name="The Broad Institute Genomics Platform"/>
            <consortium name="The Broad Institute Genome Sequencing Center for Infectious Disease"/>
            <person name="Wu L."/>
            <person name="Ma J."/>
        </authorList>
    </citation>
    <scope>NUCLEOTIDE SEQUENCE [LARGE SCALE GENOMIC DNA]</scope>
    <source>
        <strain evidence="4">JCM 16540</strain>
    </source>
</reference>
<feature type="region of interest" description="Disordered" evidence="1">
    <location>
        <begin position="1"/>
        <end position="20"/>
    </location>
</feature>
<dbReference type="InterPro" id="IPR036249">
    <property type="entry name" value="Thioredoxin-like_sf"/>
</dbReference>
<evidence type="ECO:0000256" key="1">
    <source>
        <dbReference type="SAM" id="MobiDB-lite"/>
    </source>
</evidence>
<accession>A0ABP6X4S6</accession>
<feature type="domain" description="GST C-terminal" evidence="2">
    <location>
        <begin position="170"/>
        <end position="292"/>
    </location>
</feature>
<dbReference type="PANTHER" id="PTHR32419">
    <property type="entry name" value="GLUTATHIONYL-HYDROQUINONE REDUCTASE"/>
    <property type="match status" value="1"/>
</dbReference>
<keyword evidence="4" id="KW-1185">Reference proteome</keyword>
<dbReference type="EMBL" id="BAAAYR010000001">
    <property type="protein sequence ID" value="GAA3558970.1"/>
    <property type="molecule type" value="Genomic_DNA"/>
</dbReference>
<dbReference type="InterPro" id="IPR010987">
    <property type="entry name" value="Glutathione-S-Trfase_C-like"/>
</dbReference>
<dbReference type="InterPro" id="IPR036282">
    <property type="entry name" value="Glutathione-S-Trfase_C_sf"/>
</dbReference>
<sequence>MTTTTTRPNFASPVDTERHGTYRITQAPDDPRPLYRFTGRLTADGSGPYPAVPGRYHLYAGWFCPWAQRVVLEIAVNGLQDVIGVSYVDDARDGRGWAFRETHGPDPVNGFTLLRDAYEATEPGFDGHVSVPTLWDTQTNRIVSNDYRTLGLDVATAFTGFRHPGVDTYPAEHRAEIEELDAWVGPAVNQGVGRAGGDGPVAEQARADLHAAFRRLDERLVDGGFLVGHGVTEADIRLWVTLARYDVQGNASGRLGPPLSAYPNLARYAAYLAELPAFRATTRWSSFSAPGARPSFLAPSFLANEPTDPTGDPR</sequence>
<dbReference type="PROSITE" id="PS50405">
    <property type="entry name" value="GST_CTER"/>
    <property type="match status" value="1"/>
</dbReference>
<dbReference type="Gene3D" id="1.20.1050.10">
    <property type="match status" value="1"/>
</dbReference>
<evidence type="ECO:0000313" key="4">
    <source>
        <dbReference type="Proteomes" id="UP001500767"/>
    </source>
</evidence>
<evidence type="ECO:0000259" key="2">
    <source>
        <dbReference type="PROSITE" id="PS50405"/>
    </source>
</evidence>
<dbReference type="SUPFAM" id="SSF52833">
    <property type="entry name" value="Thioredoxin-like"/>
    <property type="match status" value="1"/>
</dbReference>
<proteinExistence type="predicted"/>
<evidence type="ECO:0000313" key="3">
    <source>
        <dbReference type="EMBL" id="GAA3558970.1"/>
    </source>
</evidence>
<organism evidence="3 4">
    <name type="scientific">Microlunatus spumicola</name>
    <dbReference type="NCBI Taxonomy" id="81499"/>
    <lineage>
        <taxon>Bacteria</taxon>
        <taxon>Bacillati</taxon>
        <taxon>Actinomycetota</taxon>
        <taxon>Actinomycetes</taxon>
        <taxon>Propionibacteriales</taxon>
        <taxon>Propionibacteriaceae</taxon>
        <taxon>Microlunatus</taxon>
    </lineage>
</organism>
<gene>
    <name evidence="3" type="ORF">GCM10022197_12910</name>
</gene>
<comment type="caution">
    <text evidence="3">The sequence shown here is derived from an EMBL/GenBank/DDBJ whole genome shotgun (WGS) entry which is preliminary data.</text>
</comment>
<dbReference type="SUPFAM" id="SSF47616">
    <property type="entry name" value="GST C-terminal domain-like"/>
    <property type="match status" value="1"/>
</dbReference>
<dbReference type="Proteomes" id="UP001500767">
    <property type="component" value="Unassembled WGS sequence"/>
</dbReference>
<dbReference type="PANTHER" id="PTHR32419:SF6">
    <property type="entry name" value="GLUTATHIONE S-TRANSFERASE OMEGA-LIKE 1-RELATED"/>
    <property type="match status" value="1"/>
</dbReference>
<dbReference type="RefSeq" id="WP_204911716.1">
    <property type="nucleotide sequence ID" value="NZ_BAAAYR010000001.1"/>
</dbReference>
<dbReference type="Gene3D" id="3.40.30.10">
    <property type="entry name" value="Glutaredoxin"/>
    <property type="match status" value="1"/>
</dbReference>
<name>A0ABP6X4S6_9ACTN</name>